<dbReference type="AlphaFoldDB" id="A0AAU7AWA3"/>
<accession>A0AAU7AWA3</accession>
<sequence>MEQLARSAGTWAGTNAFRLMPDDPPHDAVASARVSVAAGGNLLEVAYTWGHPRDGAQSGLLVVGRGPADGTVTAFWGDSWHQHPEPKVLEGTLSGDVLSVGYDYSGDWRWTITLDASRADVLALTMENTIPESEATESMAAGSYPAMAATLARA</sequence>
<evidence type="ECO:0000313" key="1">
    <source>
        <dbReference type="EMBL" id="XAY05919.1"/>
    </source>
</evidence>
<proteinExistence type="predicted"/>
<dbReference type="KEGG" id="parq:DSM112329_02779"/>
<evidence type="ECO:0008006" key="2">
    <source>
        <dbReference type="Google" id="ProtNLM"/>
    </source>
</evidence>
<protein>
    <recommendedName>
        <fullName evidence="2">DUF1579 domain-containing protein</fullName>
    </recommendedName>
</protein>
<name>A0AAU7AWA3_9ACTN</name>
<dbReference type="Pfam" id="PF07617">
    <property type="entry name" value="DUF1579"/>
    <property type="match status" value="1"/>
</dbReference>
<reference evidence="1" key="1">
    <citation type="submission" date="2022-12" db="EMBL/GenBank/DDBJ databases">
        <title>Paraconexibacter alkalitolerans sp. nov. and Baekduia alba sp. nov., isolated from soil and emended description of the genera Paraconexibacter (Chun et al., 2020) and Baekduia (An et al., 2020).</title>
        <authorList>
            <person name="Vieira S."/>
            <person name="Huber K.J."/>
            <person name="Geppert A."/>
            <person name="Wolf J."/>
            <person name="Neumann-Schaal M."/>
            <person name="Muesken M."/>
            <person name="Overmann J."/>
        </authorList>
    </citation>
    <scope>NUCLEOTIDE SEQUENCE</scope>
    <source>
        <strain evidence="1">AEG42_29</strain>
    </source>
</reference>
<dbReference type="EMBL" id="CP114014">
    <property type="protein sequence ID" value="XAY05919.1"/>
    <property type="molecule type" value="Genomic_DNA"/>
</dbReference>
<gene>
    <name evidence="1" type="ORF">DSM112329_02779</name>
</gene>
<dbReference type="InterPro" id="IPR011473">
    <property type="entry name" value="DUF1579"/>
</dbReference>
<dbReference type="RefSeq" id="WP_354702421.1">
    <property type="nucleotide sequence ID" value="NZ_CP114014.1"/>
</dbReference>
<organism evidence="1">
    <name type="scientific">Paraconexibacter sp. AEG42_29</name>
    <dbReference type="NCBI Taxonomy" id="2997339"/>
    <lineage>
        <taxon>Bacteria</taxon>
        <taxon>Bacillati</taxon>
        <taxon>Actinomycetota</taxon>
        <taxon>Thermoleophilia</taxon>
        <taxon>Solirubrobacterales</taxon>
        <taxon>Paraconexibacteraceae</taxon>
        <taxon>Paraconexibacter</taxon>
    </lineage>
</organism>